<dbReference type="PRINTS" id="PR00080">
    <property type="entry name" value="SDRFAMILY"/>
</dbReference>
<dbReference type="PANTHER" id="PTHR43544">
    <property type="entry name" value="SHORT-CHAIN DEHYDROGENASE/REDUCTASE"/>
    <property type="match status" value="1"/>
</dbReference>
<accession>A0A8S1DKY2</accession>
<dbReference type="PANTHER" id="PTHR43544:SF7">
    <property type="entry name" value="NADB-LER2"/>
    <property type="match status" value="1"/>
</dbReference>
<comment type="caution">
    <text evidence="4">The sequence shown here is derived from an EMBL/GenBank/DDBJ whole genome shotgun (WGS) entry which is preliminary data.</text>
</comment>
<sequence length="190" mass="20531">MDVTNFESYNDTAKRVKELVGDDGLNLLINNAGITTKFTRLNMVKLDQIMDNFTVNTAAPIMLTKSLLPLLKAAAAKSASSPLGANRAVVVNMSSILGSIELNKKEGGFYPYRASKAAINAATKSMSIDLKSEGIMTICMHPGWVQTDMGGKQAPLKPDKSIKGMLDVLSNLKPEHNGLFLQYDGAVLPW</sequence>
<dbReference type="Pfam" id="PF00106">
    <property type="entry name" value="adh_short"/>
    <property type="match status" value="1"/>
</dbReference>
<comment type="similarity">
    <text evidence="3">Belongs to the short-chain dehydrogenases/reductases (SDR) family.</text>
</comment>
<evidence type="ECO:0008006" key="6">
    <source>
        <dbReference type="Google" id="ProtNLM"/>
    </source>
</evidence>
<keyword evidence="5" id="KW-1185">Reference proteome</keyword>
<dbReference type="InterPro" id="IPR051468">
    <property type="entry name" value="Fungal_SecMetab_SDRs"/>
</dbReference>
<evidence type="ECO:0000256" key="1">
    <source>
        <dbReference type="ARBA" id="ARBA00022857"/>
    </source>
</evidence>
<dbReference type="Proteomes" id="UP000494165">
    <property type="component" value="Unassembled WGS sequence"/>
</dbReference>
<gene>
    <name evidence="4" type="ORF">CLODIP_2_CD02148</name>
</gene>
<dbReference type="PRINTS" id="PR00081">
    <property type="entry name" value="GDHRDH"/>
</dbReference>
<evidence type="ECO:0000313" key="4">
    <source>
        <dbReference type="EMBL" id="CAB3381224.1"/>
    </source>
</evidence>
<dbReference type="SUPFAM" id="SSF51735">
    <property type="entry name" value="NAD(P)-binding Rossmann-fold domains"/>
    <property type="match status" value="1"/>
</dbReference>
<dbReference type="GO" id="GO:0005737">
    <property type="term" value="C:cytoplasm"/>
    <property type="evidence" value="ECO:0007669"/>
    <property type="project" value="TreeGrafter"/>
</dbReference>
<dbReference type="Gene3D" id="3.40.50.720">
    <property type="entry name" value="NAD(P)-binding Rossmann-like Domain"/>
    <property type="match status" value="1"/>
</dbReference>
<dbReference type="InterPro" id="IPR002347">
    <property type="entry name" value="SDR_fam"/>
</dbReference>
<name>A0A8S1DKY2_9INSE</name>
<evidence type="ECO:0000256" key="2">
    <source>
        <dbReference type="ARBA" id="ARBA00023002"/>
    </source>
</evidence>
<dbReference type="AlphaFoldDB" id="A0A8S1DKY2"/>
<dbReference type="EMBL" id="CADEPI010000228">
    <property type="protein sequence ID" value="CAB3381224.1"/>
    <property type="molecule type" value="Genomic_DNA"/>
</dbReference>
<organism evidence="4 5">
    <name type="scientific">Cloeon dipterum</name>
    <dbReference type="NCBI Taxonomy" id="197152"/>
    <lineage>
        <taxon>Eukaryota</taxon>
        <taxon>Metazoa</taxon>
        <taxon>Ecdysozoa</taxon>
        <taxon>Arthropoda</taxon>
        <taxon>Hexapoda</taxon>
        <taxon>Insecta</taxon>
        <taxon>Pterygota</taxon>
        <taxon>Palaeoptera</taxon>
        <taxon>Ephemeroptera</taxon>
        <taxon>Pisciforma</taxon>
        <taxon>Baetidae</taxon>
        <taxon>Cloeon</taxon>
    </lineage>
</organism>
<proteinExistence type="inferred from homology"/>
<dbReference type="OrthoDB" id="5296at2759"/>
<dbReference type="InterPro" id="IPR036291">
    <property type="entry name" value="NAD(P)-bd_dom_sf"/>
</dbReference>
<keyword evidence="2" id="KW-0560">Oxidoreductase</keyword>
<reference evidence="4 5" key="1">
    <citation type="submission" date="2020-04" db="EMBL/GenBank/DDBJ databases">
        <authorList>
            <person name="Alioto T."/>
            <person name="Alioto T."/>
            <person name="Gomez Garrido J."/>
        </authorList>
    </citation>
    <scope>NUCLEOTIDE SEQUENCE [LARGE SCALE GENOMIC DNA]</scope>
</reference>
<dbReference type="GO" id="GO:0004090">
    <property type="term" value="F:carbonyl reductase (NADPH) activity"/>
    <property type="evidence" value="ECO:0007669"/>
    <property type="project" value="TreeGrafter"/>
</dbReference>
<dbReference type="CDD" id="cd05325">
    <property type="entry name" value="carb_red_sniffer_like_SDR_c"/>
    <property type="match status" value="1"/>
</dbReference>
<protein>
    <recommendedName>
        <fullName evidence="6">C-factor</fullName>
    </recommendedName>
</protein>
<evidence type="ECO:0000256" key="3">
    <source>
        <dbReference type="RuleBase" id="RU000363"/>
    </source>
</evidence>
<keyword evidence="1" id="KW-0521">NADP</keyword>
<evidence type="ECO:0000313" key="5">
    <source>
        <dbReference type="Proteomes" id="UP000494165"/>
    </source>
</evidence>